<evidence type="ECO:0000259" key="3">
    <source>
        <dbReference type="Pfam" id="PF01966"/>
    </source>
</evidence>
<organism evidence="4 5">
    <name type="scientific">Clostridium estertheticum</name>
    <dbReference type="NCBI Taxonomy" id="238834"/>
    <lineage>
        <taxon>Bacteria</taxon>
        <taxon>Bacillati</taxon>
        <taxon>Bacillota</taxon>
        <taxon>Clostridia</taxon>
        <taxon>Eubacteriales</taxon>
        <taxon>Clostridiaceae</taxon>
        <taxon>Clostridium</taxon>
    </lineage>
</organism>
<feature type="domain" description="OB" evidence="2">
    <location>
        <begin position="27"/>
        <end position="92"/>
    </location>
</feature>
<dbReference type="SUPFAM" id="SSF109604">
    <property type="entry name" value="HD-domain/PDEase-like"/>
    <property type="match status" value="1"/>
</dbReference>
<feature type="domain" description="HD" evidence="3">
    <location>
        <begin position="164"/>
        <end position="284"/>
    </location>
</feature>
<comment type="caution">
    <text evidence="4">The sequence shown here is derived from an EMBL/GenBank/DDBJ whole genome shotgun (WGS) entry which is preliminary data.</text>
</comment>
<dbReference type="GO" id="GO:0016787">
    <property type="term" value="F:hydrolase activity"/>
    <property type="evidence" value="ECO:0007669"/>
    <property type="project" value="UniProtKB-KW"/>
</dbReference>
<dbReference type="PANTHER" id="PTHR37294">
    <property type="entry name" value="3'-5' EXORIBONUCLEASE YHAM"/>
    <property type="match status" value="1"/>
</dbReference>
<dbReference type="InterPro" id="IPR003607">
    <property type="entry name" value="HD/PDEase_dom"/>
</dbReference>
<protein>
    <submittedName>
        <fullName evidence="4">HD domain-containing protein</fullName>
    </submittedName>
</protein>
<dbReference type="GO" id="GO:0031125">
    <property type="term" value="P:rRNA 3'-end processing"/>
    <property type="evidence" value="ECO:0007669"/>
    <property type="project" value="TreeGrafter"/>
</dbReference>
<dbReference type="AlphaFoldDB" id="A0A5N7J741"/>
<dbReference type="InterPro" id="IPR006674">
    <property type="entry name" value="HD_domain"/>
</dbReference>
<evidence type="ECO:0000313" key="4">
    <source>
        <dbReference type="EMBL" id="MPQ64513.1"/>
    </source>
</evidence>
<dbReference type="CDD" id="cd04492">
    <property type="entry name" value="YhaM_OBF_like"/>
    <property type="match status" value="1"/>
</dbReference>
<gene>
    <name evidence="4" type="ORF">E4V82_20765</name>
</gene>
<dbReference type="InterPro" id="IPR012340">
    <property type="entry name" value="NA-bd_OB-fold"/>
</dbReference>
<dbReference type="Pfam" id="PF01966">
    <property type="entry name" value="HD"/>
    <property type="match status" value="1"/>
</dbReference>
<sequence>MEMKKISEIKKGDRIEGFFVIKSVDTKVSNNSNTNKYLDFNLGDASGDINAKLWECNDELENKFKQSILVKIKGTVNEWRGKLQLKIEAIRLTEEKDNVNICDYVAVAPYSPEKMYDDVLNYLSKIENIDIQNIVTNILTYNEEKLMHYPAAKSNHHAIRSGLLYHTTTMLKAGEKLSEIYTFLNTDLLYAGIILHDIGKIYEMNASELGIVSEYSVEGQLLGHIIQGVKMIETASIEVKADKEVTMLLEHMVLAHHYEAEYGSPKKPMIPEAEMLHHLDIMDARMYDMNKALGDTKEGKFSERIRSLDNISIYNSFLRNRQK</sequence>
<name>A0A5N7J741_9CLOT</name>
<evidence type="ECO:0000259" key="2">
    <source>
        <dbReference type="Pfam" id="PF01336"/>
    </source>
</evidence>
<dbReference type="Proteomes" id="UP000342249">
    <property type="component" value="Unassembled WGS sequence"/>
</dbReference>
<dbReference type="InterPro" id="IPR050798">
    <property type="entry name" value="YhaM_exoribonuc/phosphodiest"/>
</dbReference>
<evidence type="ECO:0000256" key="1">
    <source>
        <dbReference type="ARBA" id="ARBA00022801"/>
    </source>
</evidence>
<dbReference type="Gene3D" id="1.10.3210.10">
    <property type="entry name" value="Hypothetical protein af1432"/>
    <property type="match status" value="1"/>
</dbReference>
<keyword evidence="1" id="KW-0378">Hydrolase</keyword>
<dbReference type="RefSeq" id="WP_152753708.1">
    <property type="nucleotide sequence ID" value="NZ_SPSE01000051.1"/>
</dbReference>
<dbReference type="CDD" id="cd00077">
    <property type="entry name" value="HDc"/>
    <property type="match status" value="1"/>
</dbReference>
<dbReference type="SUPFAM" id="SSF50249">
    <property type="entry name" value="Nucleic acid-binding proteins"/>
    <property type="match status" value="1"/>
</dbReference>
<dbReference type="InterPro" id="IPR004365">
    <property type="entry name" value="NA-bd_OB_tRNA"/>
</dbReference>
<accession>A0A5N7J741</accession>
<dbReference type="Gene3D" id="2.40.50.140">
    <property type="entry name" value="Nucleic acid-binding proteins"/>
    <property type="match status" value="1"/>
</dbReference>
<dbReference type="EMBL" id="SPSF01000050">
    <property type="protein sequence ID" value="MPQ64513.1"/>
    <property type="molecule type" value="Genomic_DNA"/>
</dbReference>
<dbReference type="GO" id="GO:0003676">
    <property type="term" value="F:nucleic acid binding"/>
    <property type="evidence" value="ECO:0007669"/>
    <property type="project" value="InterPro"/>
</dbReference>
<proteinExistence type="predicted"/>
<reference evidence="4 5" key="1">
    <citation type="journal article" date="2019" name="Lett. Appl. Microbiol.">
        <title>A case of 'blown pack' spoilage of vacuum-packaged pork likely associated with Clostridium estertheticum in Canada.</title>
        <authorList>
            <person name="Zhang P."/>
            <person name="Ward P."/>
            <person name="McMullen L.M."/>
            <person name="Yang X."/>
        </authorList>
    </citation>
    <scope>NUCLEOTIDE SEQUENCE [LARGE SCALE GENOMIC DNA]</scope>
    <source>
        <strain evidence="4 5">MA19</strain>
    </source>
</reference>
<evidence type="ECO:0000313" key="5">
    <source>
        <dbReference type="Proteomes" id="UP000342249"/>
    </source>
</evidence>
<dbReference type="Pfam" id="PF01336">
    <property type="entry name" value="tRNA_anti-codon"/>
    <property type="match status" value="1"/>
</dbReference>
<dbReference type="PANTHER" id="PTHR37294:SF1">
    <property type="entry name" value="3'-5' EXORIBONUCLEASE YHAM"/>
    <property type="match status" value="1"/>
</dbReference>